<dbReference type="Gene3D" id="2.60.40.1080">
    <property type="match status" value="1"/>
</dbReference>
<dbReference type="Gene3D" id="2.60.120.200">
    <property type="match status" value="1"/>
</dbReference>
<dbReference type="InterPro" id="IPR036582">
    <property type="entry name" value="Mao_N_sf"/>
</dbReference>
<name>A0A4V3WE51_9BACL</name>
<protein>
    <recommendedName>
        <fullName evidence="2">BIG2 domain-containing protein</fullName>
    </recommendedName>
</protein>
<dbReference type="SUPFAM" id="SSF55383">
    <property type="entry name" value="Copper amine oxidase, domain N"/>
    <property type="match status" value="1"/>
</dbReference>
<dbReference type="InterPro" id="IPR008979">
    <property type="entry name" value="Galactose-bd-like_sf"/>
</dbReference>
<evidence type="ECO:0000256" key="1">
    <source>
        <dbReference type="SAM" id="Phobius"/>
    </source>
</evidence>
<dbReference type="Pfam" id="PF07833">
    <property type="entry name" value="Cu_amine_oxidN1"/>
    <property type="match status" value="1"/>
</dbReference>
<dbReference type="InterPro" id="IPR014756">
    <property type="entry name" value="Ig_E-set"/>
</dbReference>
<dbReference type="InterPro" id="IPR013783">
    <property type="entry name" value="Ig-like_fold"/>
</dbReference>
<dbReference type="Pfam" id="PF02368">
    <property type="entry name" value="Big_2"/>
    <property type="match status" value="1"/>
</dbReference>
<dbReference type="Gene3D" id="2.60.40.10">
    <property type="entry name" value="Immunoglobulins"/>
    <property type="match status" value="1"/>
</dbReference>
<comment type="caution">
    <text evidence="3">The sequence shown here is derived from an EMBL/GenBank/DDBJ whole genome shotgun (WGS) entry which is preliminary data.</text>
</comment>
<dbReference type="Pfam" id="PF14307">
    <property type="entry name" value="Glyco_tran_WbsX"/>
    <property type="match status" value="1"/>
</dbReference>
<keyword evidence="1" id="KW-1133">Transmembrane helix</keyword>
<gene>
    <name evidence="3" type="ORF">E6C55_23925</name>
</gene>
<dbReference type="PANTHER" id="PTHR41244">
    <property type="entry name" value="RHAMNAN SYNTHESIS F"/>
    <property type="match status" value="1"/>
</dbReference>
<keyword evidence="1" id="KW-0812">Transmembrane</keyword>
<dbReference type="Gene3D" id="2.60.120.260">
    <property type="entry name" value="Galactose-binding domain-like"/>
    <property type="match status" value="2"/>
</dbReference>
<dbReference type="SMART" id="SM00635">
    <property type="entry name" value="BID_2"/>
    <property type="match status" value="1"/>
</dbReference>
<dbReference type="OrthoDB" id="9816424at2"/>
<evidence type="ECO:0000259" key="2">
    <source>
        <dbReference type="SMART" id="SM00635"/>
    </source>
</evidence>
<dbReference type="InterPro" id="IPR008964">
    <property type="entry name" value="Invasin/intimin_cell_adhesion"/>
</dbReference>
<proteinExistence type="predicted"/>
<evidence type="ECO:0000313" key="4">
    <source>
        <dbReference type="Proteomes" id="UP000310636"/>
    </source>
</evidence>
<dbReference type="InterPro" id="IPR013320">
    <property type="entry name" value="ConA-like_dom_sf"/>
</dbReference>
<dbReference type="Proteomes" id="UP000310636">
    <property type="component" value="Unassembled WGS sequence"/>
</dbReference>
<dbReference type="Gene3D" id="3.30.457.10">
    <property type="entry name" value="Copper amine oxidase-like, N-terminal domain"/>
    <property type="match status" value="1"/>
</dbReference>
<dbReference type="InterPro" id="IPR003343">
    <property type="entry name" value="Big_2"/>
</dbReference>
<dbReference type="EMBL" id="SSOB01000037">
    <property type="protein sequence ID" value="THF74833.1"/>
    <property type="molecule type" value="Genomic_DNA"/>
</dbReference>
<dbReference type="SUPFAM" id="SSF81296">
    <property type="entry name" value="E set domains"/>
    <property type="match status" value="1"/>
</dbReference>
<sequence>MRKIVCGKAITSILMTSGFLCLIIYGIFLNFDAKRAAADPVAADPYKAEYLVDENFSLLQNVNGSRLPSGWDVRDAGGALASLYNNYFYIADSSTVLPVSLSREFLAYSGKLTLEYRFKPRSTSIDGWSWRLYEGDTEAIGIAAQGSNLVVERSGGTTTLQAYSAGTEYGIKVVADTSSDTADIYVNGGLAASGVSFANAVSQLDRFELRSDASQQGEIQQLGVKIYKGYAVNERYLSTVPGVLPQDWTYVSSGGSIAVVEMKSATAPDTYSLKVDSSAAAGAMSAAKSLSGVSGKTVFEFKAFLPDQRDGFSAELKSGSAVLLKLNTSDGQWNYADATGTEVPFYDYQANLWTHLKAVVDSSSGKADLYVNGKLVVDQAAIAVSASEADGIVFGADTSSQGVLWLDDILVYAKQPLPTDYVPEPAASASHDQLVGVQSCPIWREGSHGGWDVITSFEERTPYLGYYDEGNPETADWENKWMAENGIDFQLACWFRPTNGQGVPVKDPYLSQSLHEGYFNSEYSDRTKFAILWENGASSAADGTDFRTNLIPYWIEYYFKDPRYLVIDNKPVFSIYSMSGLTRDFGTTPGAVKAELDYFRWAVQQAGFDDLILLTAYPGTDPTYLASLAAAGFDAVYSYSLGEVSGYPAMQMSYMTSQRDADAIDVVPTISMGRDDTAWGGNPGYYATAAEFESTAEWVRDTFVPSLQADSVGRELVLLDNWNEFGEGHYLMPSALHGFDYVEAIRDVFGGSTATNAQPTAAQKARINVLYPAGRSLPDLTPAVPTQTNQFGTSWSFDTNGDSEGWTPLNQIDDETVSGGAYSASSTGSDPGIISAAGLSIDAANTPYIKIGMSSSIASKGQLFFITDEDPNWSEAQSISFYVEPNSSGYSEYVLNTWRNSKWRGTVTQLRFDPMAVAGSFAIDFIGAMKAPSTGYSLYVDGNITYPHDVPYASGSSIMLSVGETLRQTGAKFEWDAATSTMTIVKDGSVFTLTAGQSYATKNGVSVSLERAPELLGTRGLAAPSGFFKNVLGYPMLADPNVPRINLFSKSKTWTFATAEGWTAAAQISGLAASGGYLDGVSTGTKPELVSADGLGFDAADIKRVRVTMRNGTSGTTAKLYYRTGSVSAWTESASAAVYVVPGDTAYREYVFDTSALAGWTGELKQLKLVPANATGSFSIDRIQLDFDALAAVPGDNLIANGEMELSSPTFSGYQTNISFSEEAARSGSRSLKVEKTSNYASIAFPAAIVPGQPFYYSAWVKLSPTASANSVLRLCLSYKADGVTKQLIILTSGKLNASSWTQVSGTYILEDSSTAITNMSMFAYTDIPAAADTFYLDDVEIRPIAFTPDSTWVRPSSVSMSPSASLLIVGDKLHLDATVAPSGAVNRHLVWSSSAPAVATVDEFGYVRAIGAGTAVIAALAEDGGAQATSTVIVTATESAYPGDNLLSDPGMEAATPAYTVYAATRSVSTAVYRSGSQSLLVTKTDNYGSIYLPATIERDKAYRYAIWAKLAPDSNPGTVLRLCLTYKVNGVSKQIILFTSDTLSATEWKQVSGVYTITDSGTITNTSMFIYTDLPAAQGSFYIDDAEIRPMLLNGQSIEAATGVPAVPALSHDNGEDNGLDDGDYTVTMNVSSDNNARLYRLYENGKLIDTQVLDDNSPAAQQASTKIAGRANGVYQYRAELLNAFGKTESSLMTVTVTDA</sequence>
<dbReference type="Gene3D" id="3.20.20.80">
    <property type="entry name" value="Glycosidases"/>
    <property type="match status" value="1"/>
</dbReference>
<dbReference type="InterPro" id="IPR032719">
    <property type="entry name" value="WbsX"/>
</dbReference>
<feature type="transmembrane region" description="Helical" evidence="1">
    <location>
        <begin position="12"/>
        <end position="31"/>
    </location>
</feature>
<dbReference type="PANTHER" id="PTHR41244:SF1">
    <property type="entry name" value="GLYCOSYLTRANSFERASE"/>
    <property type="match status" value="1"/>
</dbReference>
<keyword evidence="1" id="KW-0472">Membrane</keyword>
<dbReference type="SUPFAM" id="SSF49373">
    <property type="entry name" value="Invasin/intimin cell-adhesion fragments"/>
    <property type="match status" value="1"/>
</dbReference>
<accession>A0A4V3WE51</accession>
<organism evidence="3 4">
    <name type="scientific">Cohnella fermenti</name>
    <dbReference type="NCBI Taxonomy" id="2565925"/>
    <lineage>
        <taxon>Bacteria</taxon>
        <taxon>Bacillati</taxon>
        <taxon>Bacillota</taxon>
        <taxon>Bacilli</taxon>
        <taxon>Bacillales</taxon>
        <taxon>Paenibacillaceae</taxon>
        <taxon>Cohnella</taxon>
    </lineage>
</organism>
<dbReference type="SUPFAM" id="SSF49899">
    <property type="entry name" value="Concanavalin A-like lectins/glucanases"/>
    <property type="match status" value="1"/>
</dbReference>
<dbReference type="SUPFAM" id="SSF49785">
    <property type="entry name" value="Galactose-binding domain-like"/>
    <property type="match status" value="2"/>
</dbReference>
<keyword evidence="4" id="KW-1185">Reference proteome</keyword>
<evidence type="ECO:0000313" key="3">
    <source>
        <dbReference type="EMBL" id="THF74833.1"/>
    </source>
</evidence>
<dbReference type="RefSeq" id="WP_136372346.1">
    <property type="nucleotide sequence ID" value="NZ_SSOB01000037.1"/>
</dbReference>
<dbReference type="InterPro" id="IPR012854">
    <property type="entry name" value="Cu_amine_oxidase-like_N"/>
</dbReference>
<reference evidence="3 4" key="1">
    <citation type="submission" date="2019-04" db="EMBL/GenBank/DDBJ databases">
        <title>Cohnella sp. nov. isolated from preserved vegetables.</title>
        <authorList>
            <person name="Lin S.-Y."/>
            <person name="Hung M.-H."/>
            <person name="Young C.-C."/>
        </authorList>
    </citation>
    <scope>NUCLEOTIDE SEQUENCE [LARGE SCALE GENOMIC DNA]</scope>
    <source>
        <strain evidence="3 4">CC-MHH1044</strain>
    </source>
</reference>
<feature type="domain" description="BIG2" evidence="2">
    <location>
        <begin position="1355"/>
        <end position="1432"/>
    </location>
</feature>